<gene>
    <name evidence="1" type="ORF">TNCT_200821</name>
</gene>
<keyword evidence="2" id="KW-1185">Reference proteome</keyword>
<comment type="caution">
    <text evidence="1">The sequence shown here is derived from an EMBL/GenBank/DDBJ whole genome shotgun (WGS) entry which is preliminary data.</text>
</comment>
<dbReference type="Proteomes" id="UP000887116">
    <property type="component" value="Unassembled WGS sequence"/>
</dbReference>
<accession>A0A8X6I4D8</accession>
<dbReference type="EMBL" id="BMAO01007326">
    <property type="protein sequence ID" value="GFR15199.1"/>
    <property type="molecule type" value="Genomic_DNA"/>
</dbReference>
<evidence type="ECO:0000313" key="2">
    <source>
        <dbReference type="Proteomes" id="UP000887116"/>
    </source>
</evidence>
<name>A0A8X6I4D8_TRICU</name>
<protein>
    <submittedName>
        <fullName evidence="1">Uncharacterized protein</fullName>
    </submittedName>
</protein>
<sequence length="114" mass="12606">MIPSLSSLSISFSTLPFRAKGIVRTLQNIGFTPAGFAFAFLDAKHACLMCPIFPKKLHLLEINLQFSFAWQCPYPKEGCGTPLVPTGFSPSTCIITTKVLEKIDLLNRRVTTRS</sequence>
<proteinExistence type="predicted"/>
<reference evidence="1" key="1">
    <citation type="submission" date="2020-07" db="EMBL/GenBank/DDBJ databases">
        <title>Multicomponent nature underlies the extraordinary mechanical properties of spider dragline silk.</title>
        <authorList>
            <person name="Kono N."/>
            <person name="Nakamura H."/>
            <person name="Mori M."/>
            <person name="Yoshida Y."/>
            <person name="Ohtoshi R."/>
            <person name="Malay A.D."/>
            <person name="Moran D.A.P."/>
            <person name="Tomita M."/>
            <person name="Numata K."/>
            <person name="Arakawa K."/>
        </authorList>
    </citation>
    <scope>NUCLEOTIDE SEQUENCE</scope>
</reference>
<organism evidence="1 2">
    <name type="scientific">Trichonephila clavata</name>
    <name type="common">Joro spider</name>
    <name type="synonym">Nephila clavata</name>
    <dbReference type="NCBI Taxonomy" id="2740835"/>
    <lineage>
        <taxon>Eukaryota</taxon>
        <taxon>Metazoa</taxon>
        <taxon>Ecdysozoa</taxon>
        <taxon>Arthropoda</taxon>
        <taxon>Chelicerata</taxon>
        <taxon>Arachnida</taxon>
        <taxon>Araneae</taxon>
        <taxon>Araneomorphae</taxon>
        <taxon>Entelegynae</taxon>
        <taxon>Araneoidea</taxon>
        <taxon>Nephilidae</taxon>
        <taxon>Trichonephila</taxon>
    </lineage>
</organism>
<dbReference type="AlphaFoldDB" id="A0A8X6I4D8"/>
<evidence type="ECO:0000313" key="1">
    <source>
        <dbReference type="EMBL" id="GFR15199.1"/>
    </source>
</evidence>